<reference evidence="1" key="1">
    <citation type="submission" date="2021-08" db="EMBL/GenBank/DDBJ databases">
        <title>The first chromosome-level gecko genome reveals the dynamic sex chromosomes of Neotropical dwarf geckos (Sphaerodactylidae: Sphaerodactylus).</title>
        <authorList>
            <person name="Pinto B.J."/>
            <person name="Keating S.E."/>
            <person name="Gamble T."/>
        </authorList>
    </citation>
    <scope>NUCLEOTIDE SEQUENCE</scope>
    <source>
        <strain evidence="1">TG3544</strain>
    </source>
</reference>
<protein>
    <submittedName>
        <fullName evidence="1">Uncharacterized protein</fullName>
    </submittedName>
</protein>
<sequence>MRSPVLESRVNAEWIAWIPPAQDAACVSEANVTAPLAGEEPTVKLQELLVWTSVRATAPSYPKPACAVVIRVGLDMTVQLVIAPVAFPRLRNPAFLSEIRVFIRFVLFLSRSSGSVVECVLRIQRAKVPFWASLVDEELGQWVLRKDLALSEMLQSSVRLRSAMQVE</sequence>
<evidence type="ECO:0000313" key="1">
    <source>
        <dbReference type="EMBL" id="KAH8004215.1"/>
    </source>
</evidence>
<keyword evidence="2" id="KW-1185">Reference proteome</keyword>
<evidence type="ECO:0000313" key="2">
    <source>
        <dbReference type="Proteomes" id="UP000827872"/>
    </source>
</evidence>
<organism evidence="1 2">
    <name type="scientific">Sphaerodactylus townsendi</name>
    <dbReference type="NCBI Taxonomy" id="933632"/>
    <lineage>
        <taxon>Eukaryota</taxon>
        <taxon>Metazoa</taxon>
        <taxon>Chordata</taxon>
        <taxon>Craniata</taxon>
        <taxon>Vertebrata</taxon>
        <taxon>Euteleostomi</taxon>
        <taxon>Lepidosauria</taxon>
        <taxon>Squamata</taxon>
        <taxon>Bifurcata</taxon>
        <taxon>Gekkota</taxon>
        <taxon>Sphaerodactylidae</taxon>
        <taxon>Sphaerodactylus</taxon>
    </lineage>
</organism>
<gene>
    <name evidence="1" type="ORF">K3G42_004860</name>
</gene>
<dbReference type="Proteomes" id="UP000827872">
    <property type="component" value="Linkage Group LG04"/>
</dbReference>
<comment type="caution">
    <text evidence="1">The sequence shown here is derived from an EMBL/GenBank/DDBJ whole genome shotgun (WGS) entry which is preliminary data.</text>
</comment>
<dbReference type="EMBL" id="CM037617">
    <property type="protein sequence ID" value="KAH8004215.1"/>
    <property type="molecule type" value="Genomic_DNA"/>
</dbReference>
<proteinExistence type="predicted"/>
<name>A0ACB8FFB7_9SAUR</name>
<accession>A0ACB8FFB7</accession>